<evidence type="ECO:0008006" key="3">
    <source>
        <dbReference type="Google" id="ProtNLM"/>
    </source>
</evidence>
<dbReference type="InterPro" id="IPR016024">
    <property type="entry name" value="ARM-type_fold"/>
</dbReference>
<evidence type="ECO:0000313" key="2">
    <source>
        <dbReference type="Proteomes" id="UP001470230"/>
    </source>
</evidence>
<gene>
    <name evidence="1" type="ORF">M9Y10_001655</name>
</gene>
<keyword evidence="2" id="KW-1185">Reference proteome</keyword>
<dbReference type="Proteomes" id="UP001470230">
    <property type="component" value="Unassembled WGS sequence"/>
</dbReference>
<evidence type="ECO:0000313" key="1">
    <source>
        <dbReference type="EMBL" id="KAK8899341.1"/>
    </source>
</evidence>
<protein>
    <recommendedName>
        <fullName evidence="3">Importin N-terminal domain-containing protein</fullName>
    </recommendedName>
</protein>
<comment type="caution">
    <text evidence="1">The sequence shown here is derived from an EMBL/GenBank/DDBJ whole genome shotgun (WGS) entry which is preliminary data.</text>
</comment>
<dbReference type="SUPFAM" id="SSF48371">
    <property type="entry name" value="ARM repeat"/>
    <property type="match status" value="2"/>
</dbReference>
<dbReference type="EMBL" id="JAPFFF010000001">
    <property type="protein sequence ID" value="KAK8899341.1"/>
    <property type="molecule type" value="Genomic_DNA"/>
</dbReference>
<organism evidence="1 2">
    <name type="scientific">Tritrichomonas musculus</name>
    <dbReference type="NCBI Taxonomy" id="1915356"/>
    <lineage>
        <taxon>Eukaryota</taxon>
        <taxon>Metamonada</taxon>
        <taxon>Parabasalia</taxon>
        <taxon>Tritrichomonadida</taxon>
        <taxon>Tritrichomonadidae</taxon>
        <taxon>Tritrichomonas</taxon>
    </lineage>
</organism>
<dbReference type="InterPro" id="IPR011989">
    <property type="entry name" value="ARM-like"/>
</dbReference>
<proteinExistence type="predicted"/>
<sequence length="1004" mass="113456">MELIQVFNNFLDQSNPNLQSESFKMLEEILNKPETIQQFINILANREIPQNIRQTVSVFMSEVIRRHCNIYIENTSIFLNDLLNAMLNEEDVYISSNIAFALFPIYQGYGENLQEMVNFIDQMCTSGNLNAVRTGSIFLIEFLPTTNNVYLQSKHQIIIPLLKQLLSSYSPDIQYGFELFAAVQAKNDTNPQADAEYAQIFQQMLLFYQQSLQEKNNLVGPLSQHIAISVERETLFDSTVNLYNTFIQIASNGNIHPENRIMPLFIITSLVKSHGEQVKSLIPNSIPLFLAIAASQYIDADYESQDYSPIIINLFEELANVSNEDDFYEYLMNVISQDANPATSFASLCAINGVDDILLNQFEQNVEKIVGYLISKLSLQCLPVAELSLIILNNLVVYISSAISPLANKILEIAFQLAVSPEYLISKKAIMLISSILQEVESLETSFILANISSLKGFYYQSPSLKPEIMDAIASAIHTCGEDIQPYVQNISDVIIDGLSSDEMLIVIPSVEALGKIMAFAPEQTQELYQTKMEFLLQNSVNEEADLYLKHACIDALYNIVHANKDFNSGGQSIEAFLPFVLTIALAAIGIKAKDEELYSDTEMSIAERIILAGFFLLKSLLKYHAQSIKINIARSLPEVFKTFVNFPPNKDISIKAIQASVYYLLEFKPGETDLLARYINILRESKSKARCKAVFKAYNKLILKGYEPAINVISDFMQCVLSALLRELPCQLKNFVDDETRFNFNPDFMEPVYTLLCDSFKINLSIIEPEKFLSLVNSLLSKVNEIESFEILGTCGDYIIAGGMVNNEIIQFGLNKIVTIDYSKPPDSIYFIRSLIKMHPEVISGAVPNLLNFLITHLQSEESEKQYYSATMSNVISTLFDISKSESLGNLIQMDQVIPLILNKMPVLDDDEAQFIYSSLIDYFQKAQDQINNNLENLVRVLIQTLSLKKSIFNDLNLQNETIAGLIHLTKIILQSRPELQQHIPGILNNDEVKINRLNKRMT</sequence>
<name>A0ABR2L8L3_9EUKA</name>
<accession>A0ABR2L8L3</accession>
<dbReference type="Gene3D" id="1.25.10.10">
    <property type="entry name" value="Leucine-rich Repeat Variant"/>
    <property type="match status" value="1"/>
</dbReference>
<reference evidence="1 2" key="1">
    <citation type="submission" date="2024-04" db="EMBL/GenBank/DDBJ databases">
        <title>Tritrichomonas musculus Genome.</title>
        <authorList>
            <person name="Alves-Ferreira E."/>
            <person name="Grigg M."/>
            <person name="Lorenzi H."/>
            <person name="Galac M."/>
        </authorList>
    </citation>
    <scope>NUCLEOTIDE SEQUENCE [LARGE SCALE GENOMIC DNA]</scope>
    <source>
        <strain evidence="1 2">EAF2021</strain>
    </source>
</reference>